<gene>
    <name evidence="1" type="ORF">J2R62_15435</name>
</gene>
<evidence type="ECO:0000313" key="1">
    <source>
        <dbReference type="EMBL" id="MBO1109577.1"/>
    </source>
</evidence>
<proteinExistence type="predicted"/>
<evidence type="ECO:0000313" key="2">
    <source>
        <dbReference type="Proteomes" id="UP000664658"/>
    </source>
</evidence>
<dbReference type="Proteomes" id="UP000664658">
    <property type="component" value="Unassembled WGS sequence"/>
</dbReference>
<dbReference type="AlphaFoldDB" id="A0A8I1W809"/>
<accession>A0A8I1W809</accession>
<reference evidence="1" key="1">
    <citation type="submission" date="2021-03" db="EMBL/GenBank/DDBJ databases">
        <title>Plesiomonas shigelloides zfcc0051, isolated from zebrafish feces.</title>
        <authorList>
            <person name="Vanderhoek Z."/>
            <person name="Gaulke C."/>
        </authorList>
    </citation>
    <scope>NUCLEOTIDE SEQUENCE</scope>
    <source>
        <strain evidence="1">Zfcc0051</strain>
    </source>
</reference>
<dbReference type="EMBL" id="JAFNAA010000021">
    <property type="protein sequence ID" value="MBO1109577.1"/>
    <property type="molecule type" value="Genomic_DNA"/>
</dbReference>
<name>A0A8I1W809_PLESH</name>
<protein>
    <submittedName>
        <fullName evidence="1">Uncharacterized protein</fullName>
    </submittedName>
</protein>
<sequence>MHSKLQRIAADSGDLTLIEKIRDAIRNRVAFLFVRGDDGFVLKPVVEDGTTGVIVWAGWGNNHAPERHLPEVKSLARKIGARWIRFHSARKGWLRVAPRMGWVRQADDADGFYVFQITL</sequence>
<dbReference type="RefSeq" id="WP_010863577.1">
    <property type="nucleotide sequence ID" value="NZ_CP050969.1"/>
</dbReference>
<dbReference type="GeneID" id="69706405"/>
<organism evidence="1 2">
    <name type="scientific">Plesiomonas shigelloides</name>
    <name type="common">Aeromonas shigelloides</name>
    <dbReference type="NCBI Taxonomy" id="703"/>
    <lineage>
        <taxon>Bacteria</taxon>
        <taxon>Pseudomonadati</taxon>
        <taxon>Pseudomonadota</taxon>
        <taxon>Gammaproteobacteria</taxon>
        <taxon>Enterobacterales</taxon>
        <taxon>Enterobacteriaceae</taxon>
        <taxon>Plesiomonas</taxon>
    </lineage>
</organism>
<comment type="caution">
    <text evidence="1">The sequence shown here is derived from an EMBL/GenBank/DDBJ whole genome shotgun (WGS) entry which is preliminary data.</text>
</comment>